<feature type="transmembrane region" description="Helical" evidence="6">
    <location>
        <begin position="34"/>
        <end position="58"/>
    </location>
</feature>
<feature type="compositionally biased region" description="Low complexity" evidence="5">
    <location>
        <begin position="191"/>
        <end position="201"/>
    </location>
</feature>
<evidence type="ECO:0000259" key="7">
    <source>
        <dbReference type="PROSITE" id="PS50929"/>
    </source>
</evidence>
<feature type="transmembrane region" description="Helical" evidence="6">
    <location>
        <begin position="255"/>
        <end position="279"/>
    </location>
</feature>
<evidence type="ECO:0000313" key="8">
    <source>
        <dbReference type="EMBL" id="KAG1370989.1"/>
    </source>
</evidence>
<dbReference type="PANTHER" id="PTHR24222">
    <property type="entry name" value="ABC TRANSPORTER B FAMILY"/>
    <property type="match status" value="1"/>
</dbReference>
<dbReference type="OrthoDB" id="687106at2759"/>
<evidence type="ECO:0000256" key="1">
    <source>
        <dbReference type="ARBA" id="ARBA00004141"/>
    </source>
</evidence>
<dbReference type="PROSITE" id="PS50929">
    <property type="entry name" value="ABC_TM1F"/>
    <property type="match status" value="1"/>
</dbReference>
<evidence type="ECO:0000256" key="2">
    <source>
        <dbReference type="ARBA" id="ARBA00022692"/>
    </source>
</evidence>
<dbReference type="GO" id="GO:0005524">
    <property type="term" value="F:ATP binding"/>
    <property type="evidence" value="ECO:0007669"/>
    <property type="project" value="InterPro"/>
</dbReference>
<dbReference type="Gene3D" id="1.20.1560.10">
    <property type="entry name" value="ABC transporter type 1, transmembrane domain"/>
    <property type="match status" value="2"/>
</dbReference>
<dbReference type="AlphaFoldDB" id="A0A8K0IXU2"/>
<reference evidence="8" key="2">
    <citation type="submission" date="2019-07" db="EMBL/GenBank/DDBJ databases">
        <authorList>
            <person name="Yang Y."/>
            <person name="Bocs S."/>
            <person name="Baudouin L."/>
        </authorList>
    </citation>
    <scope>NUCLEOTIDE SEQUENCE</scope>
    <source>
        <tissue evidence="8">Spear leaf of Hainan Tall coconut</tissue>
    </source>
</reference>
<evidence type="ECO:0000256" key="4">
    <source>
        <dbReference type="ARBA" id="ARBA00023136"/>
    </source>
</evidence>
<dbReference type="PANTHER" id="PTHR24222:SF63">
    <property type="entry name" value="ATP BINDING CASSETTE SUBFAMILY B"/>
    <property type="match status" value="1"/>
</dbReference>
<feature type="transmembrane region" description="Helical" evidence="6">
    <location>
        <begin position="299"/>
        <end position="315"/>
    </location>
</feature>
<feature type="domain" description="ABC transmembrane type-1" evidence="7">
    <location>
        <begin position="38"/>
        <end position="156"/>
    </location>
</feature>
<dbReference type="InterPro" id="IPR011527">
    <property type="entry name" value="ABC1_TM_dom"/>
</dbReference>
<protein>
    <recommendedName>
        <fullName evidence="7">ABC transmembrane type-1 domain-containing protein</fullName>
    </recommendedName>
</protein>
<feature type="region of interest" description="Disordered" evidence="5">
    <location>
        <begin position="154"/>
        <end position="201"/>
    </location>
</feature>
<proteinExistence type="predicted"/>
<evidence type="ECO:0000256" key="6">
    <source>
        <dbReference type="SAM" id="Phobius"/>
    </source>
</evidence>
<dbReference type="SUPFAM" id="SSF90123">
    <property type="entry name" value="ABC transporter transmembrane region"/>
    <property type="match status" value="2"/>
</dbReference>
<accession>A0A8K0IXU2</accession>
<keyword evidence="9" id="KW-1185">Reference proteome</keyword>
<dbReference type="Pfam" id="PF00664">
    <property type="entry name" value="ABC_membrane"/>
    <property type="match status" value="1"/>
</dbReference>
<gene>
    <name evidence="8" type="ORF">COCNU_16G000830</name>
</gene>
<dbReference type="EMBL" id="CM017887">
    <property type="protein sequence ID" value="KAG1370989.1"/>
    <property type="molecule type" value="Genomic_DNA"/>
</dbReference>
<reference evidence="8" key="1">
    <citation type="journal article" date="2017" name="Gigascience">
        <title>The genome draft of coconut (Cocos nucifera).</title>
        <authorList>
            <person name="Xiao Y."/>
            <person name="Xu P."/>
            <person name="Fan H."/>
            <person name="Baudouin L."/>
            <person name="Xia W."/>
            <person name="Bocs S."/>
            <person name="Xu J."/>
            <person name="Li Q."/>
            <person name="Guo A."/>
            <person name="Zhou L."/>
            <person name="Li J."/>
            <person name="Wu Y."/>
            <person name="Ma Z."/>
            <person name="Armero A."/>
            <person name="Issali A.E."/>
            <person name="Liu N."/>
            <person name="Peng M."/>
            <person name="Yang Y."/>
        </authorList>
    </citation>
    <scope>NUCLEOTIDE SEQUENCE</scope>
    <source>
        <tissue evidence="8">Spear leaf of Hainan Tall coconut</tissue>
    </source>
</reference>
<evidence type="ECO:0000313" key="9">
    <source>
        <dbReference type="Proteomes" id="UP000797356"/>
    </source>
</evidence>
<name>A0A8K0IXU2_COCNU</name>
<sequence length="317" mass="34963">MQDQHESEKSGKQDDGKHTVLFCKLFGFADSTDIILTILGTVGAVANGLALPLMTVLFGDLIQSFAGASDIHDVIHRVSKVALEFGSGVASFLRKYRFEEACWMAAGERQAARIRNLYLKTILRQEIAFFDKETNTREVVERMSGDTVLIKDAMGEKEMNKESDNATGLDQDKSDIGDSGRHSSKKLSFTHSISQGSSKGQSSCHSFQKALGVPIGIDIQTNTTEQTDILETKVPPQEQKEVPLHRLAYLSKPEIPVFLLGSIAAIIHGVILPIFAILLSNMITTFYQPLHKLKKDSNFWSFMFLVFGVVSLLALPA</sequence>
<keyword evidence="4 6" id="KW-0472">Membrane</keyword>
<evidence type="ECO:0000256" key="5">
    <source>
        <dbReference type="SAM" id="MobiDB-lite"/>
    </source>
</evidence>
<dbReference type="Proteomes" id="UP000797356">
    <property type="component" value="Chromosome 16"/>
</dbReference>
<dbReference type="InterPro" id="IPR039421">
    <property type="entry name" value="Type_1_exporter"/>
</dbReference>
<dbReference type="GO" id="GO:0005886">
    <property type="term" value="C:plasma membrane"/>
    <property type="evidence" value="ECO:0007669"/>
    <property type="project" value="TreeGrafter"/>
</dbReference>
<comment type="subcellular location">
    <subcellularLocation>
        <location evidence="1">Membrane</location>
        <topology evidence="1">Multi-pass membrane protein</topology>
    </subcellularLocation>
</comment>
<keyword evidence="2 6" id="KW-0812">Transmembrane</keyword>
<evidence type="ECO:0000256" key="3">
    <source>
        <dbReference type="ARBA" id="ARBA00022989"/>
    </source>
</evidence>
<organism evidence="8 9">
    <name type="scientific">Cocos nucifera</name>
    <name type="common">Coconut palm</name>
    <dbReference type="NCBI Taxonomy" id="13894"/>
    <lineage>
        <taxon>Eukaryota</taxon>
        <taxon>Viridiplantae</taxon>
        <taxon>Streptophyta</taxon>
        <taxon>Embryophyta</taxon>
        <taxon>Tracheophyta</taxon>
        <taxon>Spermatophyta</taxon>
        <taxon>Magnoliopsida</taxon>
        <taxon>Liliopsida</taxon>
        <taxon>Arecaceae</taxon>
        <taxon>Arecoideae</taxon>
        <taxon>Cocoseae</taxon>
        <taxon>Attaleinae</taxon>
        <taxon>Cocos</taxon>
    </lineage>
</organism>
<feature type="compositionally biased region" description="Basic and acidic residues" evidence="5">
    <location>
        <begin position="154"/>
        <end position="181"/>
    </location>
</feature>
<comment type="caution">
    <text evidence="8">The sequence shown here is derived from an EMBL/GenBank/DDBJ whole genome shotgun (WGS) entry which is preliminary data.</text>
</comment>
<dbReference type="InterPro" id="IPR036640">
    <property type="entry name" value="ABC1_TM_sf"/>
</dbReference>
<dbReference type="GO" id="GO:0140359">
    <property type="term" value="F:ABC-type transporter activity"/>
    <property type="evidence" value="ECO:0007669"/>
    <property type="project" value="InterPro"/>
</dbReference>
<keyword evidence="3 6" id="KW-1133">Transmembrane helix</keyword>